<evidence type="ECO:0000313" key="3">
    <source>
        <dbReference type="Proteomes" id="UP001381693"/>
    </source>
</evidence>
<dbReference type="AlphaFoldDB" id="A0AAN9A3D8"/>
<feature type="compositionally biased region" description="Low complexity" evidence="1">
    <location>
        <begin position="85"/>
        <end position="98"/>
    </location>
</feature>
<feature type="compositionally biased region" description="Polar residues" evidence="1">
    <location>
        <begin position="719"/>
        <end position="728"/>
    </location>
</feature>
<feature type="compositionally biased region" description="Polar residues" evidence="1">
    <location>
        <begin position="746"/>
        <end position="762"/>
    </location>
</feature>
<keyword evidence="3" id="KW-1185">Reference proteome</keyword>
<accession>A0AAN9A3D8</accession>
<dbReference type="Proteomes" id="UP001381693">
    <property type="component" value="Unassembled WGS sequence"/>
</dbReference>
<feature type="compositionally biased region" description="Low complexity" evidence="1">
    <location>
        <begin position="920"/>
        <end position="930"/>
    </location>
</feature>
<name>A0AAN9A3D8_HALRR</name>
<feature type="compositionally biased region" description="Polar residues" evidence="1">
    <location>
        <begin position="42"/>
        <end position="65"/>
    </location>
</feature>
<dbReference type="EMBL" id="JAXCGZ010015179">
    <property type="protein sequence ID" value="KAK7070975.1"/>
    <property type="molecule type" value="Genomic_DNA"/>
</dbReference>
<feature type="region of interest" description="Disordered" evidence="1">
    <location>
        <begin position="308"/>
        <end position="364"/>
    </location>
</feature>
<feature type="region of interest" description="Disordered" evidence="1">
    <location>
        <begin position="173"/>
        <end position="199"/>
    </location>
</feature>
<protein>
    <submittedName>
        <fullName evidence="2">Uncharacterized protein</fullName>
    </submittedName>
</protein>
<feature type="compositionally biased region" description="Polar residues" evidence="1">
    <location>
        <begin position="99"/>
        <end position="140"/>
    </location>
</feature>
<evidence type="ECO:0000256" key="1">
    <source>
        <dbReference type="SAM" id="MobiDB-lite"/>
    </source>
</evidence>
<feature type="compositionally biased region" description="Basic and acidic residues" evidence="1">
    <location>
        <begin position="16"/>
        <end position="41"/>
    </location>
</feature>
<proteinExistence type="predicted"/>
<feature type="compositionally biased region" description="Basic and acidic residues" evidence="1">
    <location>
        <begin position="308"/>
        <end position="319"/>
    </location>
</feature>
<feature type="region of interest" description="Disordered" evidence="1">
    <location>
        <begin position="905"/>
        <end position="958"/>
    </location>
</feature>
<feature type="region of interest" description="Disordered" evidence="1">
    <location>
        <begin position="1"/>
        <end position="141"/>
    </location>
</feature>
<feature type="compositionally biased region" description="Polar residues" evidence="1">
    <location>
        <begin position="1"/>
        <end position="10"/>
    </location>
</feature>
<feature type="region of interest" description="Disordered" evidence="1">
    <location>
        <begin position="717"/>
        <end position="738"/>
    </location>
</feature>
<evidence type="ECO:0000313" key="2">
    <source>
        <dbReference type="EMBL" id="KAK7070975.1"/>
    </source>
</evidence>
<comment type="caution">
    <text evidence="2">The sequence shown here is derived from an EMBL/GenBank/DDBJ whole genome shotgun (WGS) entry which is preliminary data.</text>
</comment>
<reference evidence="2 3" key="1">
    <citation type="submission" date="2023-11" db="EMBL/GenBank/DDBJ databases">
        <title>Halocaridina rubra genome assembly.</title>
        <authorList>
            <person name="Smith C."/>
        </authorList>
    </citation>
    <scope>NUCLEOTIDE SEQUENCE [LARGE SCALE GENOMIC DNA]</scope>
    <source>
        <strain evidence="2">EP-1</strain>
        <tissue evidence="2">Whole</tissue>
    </source>
</reference>
<feature type="compositionally biased region" description="Acidic residues" evidence="1">
    <location>
        <begin position="329"/>
        <end position="343"/>
    </location>
</feature>
<feature type="compositionally biased region" description="Basic residues" evidence="1">
    <location>
        <begin position="181"/>
        <end position="195"/>
    </location>
</feature>
<feature type="compositionally biased region" description="Polar residues" evidence="1">
    <location>
        <begin position="346"/>
        <end position="359"/>
    </location>
</feature>
<gene>
    <name evidence="2" type="ORF">SK128_026904</name>
</gene>
<organism evidence="2 3">
    <name type="scientific">Halocaridina rubra</name>
    <name type="common">Hawaiian red shrimp</name>
    <dbReference type="NCBI Taxonomy" id="373956"/>
    <lineage>
        <taxon>Eukaryota</taxon>
        <taxon>Metazoa</taxon>
        <taxon>Ecdysozoa</taxon>
        <taxon>Arthropoda</taxon>
        <taxon>Crustacea</taxon>
        <taxon>Multicrustacea</taxon>
        <taxon>Malacostraca</taxon>
        <taxon>Eumalacostraca</taxon>
        <taxon>Eucarida</taxon>
        <taxon>Decapoda</taxon>
        <taxon>Pleocyemata</taxon>
        <taxon>Caridea</taxon>
        <taxon>Atyoidea</taxon>
        <taxon>Atyidae</taxon>
        <taxon>Halocaridina</taxon>
    </lineage>
</organism>
<feature type="region of interest" description="Disordered" evidence="1">
    <location>
        <begin position="746"/>
        <end position="765"/>
    </location>
</feature>
<sequence length="974" mass="106033">MSESSTTPTTPAGEPSDTHEAPESHPVEIQEEPSKENHPESEQVSADSSMQVSADSSIQVSADSSMHTEEEEEAHQTINNTPIEASTAEESSNSSDNTQDNAESAAGTSQMETSQTSGTSENDQTTPENTSEYPPTTPDTADNVLQGYVMVPILTPYYDPSVLYGYPVVVSDQNQQQHQRSYSKRKKKKYQRRRHADAAAGGYLDPQLYTGEPFVATPGGYVVPVDATTSVCQVHGFQYVSAPYQLHPQPSEEGFIQHPSYLSNIVQDPATQHVLLLGGTNQEDASKALQVFGDLQEKERRQIQEILHEQRARVGKSDSTESSDSGVSESEEAVTTELSCDEQDSQKSNTEESSASDNTEAAKDSITDQCLEAIPGLSSTDEIEPLQSLSQGSVVGDDTSTSNNSVQPQEENLLISHCKEPAEDISNQTDTASASCNSNDNDPDYVAHIADGTSIYPDKEASHSCNLLHPKTDLDADEECTDSLLEDISPAESVLTCDTDTKHIQKISKTDIALATVIAKDHSSGQIDLENRLIAQTETKHKDDADGIQNITKLCEEQGNIQENVFQSEPTTVTHTFPDDLSSQAPHTPHCSATTDKIVPEAFVYQSINELSSEERTSECLHQDSLQDLKVTEAVKRWIREVTPEKAFFLSEEVQTRILEQSIQEEMDSEDEYIEDEIPQSARSTVENPKNVEGNPFVAASSNAPFAGMESCNKRVAASNRQRGNTPDTLDEYDGSSTISNLSSDHLYSEASSSQPASFNQSFEEDYNEKYNENPNMYNPAVYAKYYQLGVEVDETTPSVTPVPQSWQLSRETTPAIQTESETVSECGSEDVETVPHKYDVVCQYTATSPMSLATEILKAEKVLSNMSHITGTHEGAEASGYSYGNPDIYLKHYGTARFIEVGDSGVQSEESSDEMEARSNVGSSGVGSSLASTPAVSPAHRFPGSTPLQSHPLRNLSVGDGPVPCRTVCCAVM</sequence>